<dbReference type="InterPro" id="IPR004513">
    <property type="entry name" value="FtsX"/>
</dbReference>
<gene>
    <name evidence="13" type="ORF">JCM16774_0680</name>
</gene>
<keyword evidence="6 10" id="KW-0812">Transmembrane</keyword>
<feature type="transmembrane region" description="Helical" evidence="10">
    <location>
        <begin position="161"/>
        <end position="187"/>
    </location>
</feature>
<evidence type="ECO:0000256" key="10">
    <source>
        <dbReference type="SAM" id="Phobius"/>
    </source>
</evidence>
<keyword evidence="5" id="KW-0132">Cell division</keyword>
<dbReference type="GO" id="GO:0051301">
    <property type="term" value="P:cell division"/>
    <property type="evidence" value="ECO:0007669"/>
    <property type="project" value="UniProtKB-KW"/>
</dbReference>
<reference evidence="13 14" key="1">
    <citation type="submission" date="2019-07" db="EMBL/GenBank/DDBJ databases">
        <title>Complete Genome Sequence of Leptotrichia goodfellowii Strain JCM 16774.</title>
        <authorList>
            <person name="Watanabe S."/>
            <person name="Cui L."/>
        </authorList>
    </citation>
    <scope>NUCLEOTIDE SEQUENCE [LARGE SCALE GENOMIC DNA]</scope>
    <source>
        <strain evidence="13 14">JCM16774</strain>
    </source>
</reference>
<organism evidence="13 14">
    <name type="scientific">Pseudoleptotrichia goodfellowii</name>
    <dbReference type="NCBI Taxonomy" id="157692"/>
    <lineage>
        <taxon>Bacteria</taxon>
        <taxon>Fusobacteriati</taxon>
        <taxon>Fusobacteriota</taxon>
        <taxon>Fusobacteriia</taxon>
        <taxon>Fusobacteriales</taxon>
        <taxon>Leptotrichiaceae</taxon>
        <taxon>Pseudoleptotrichia</taxon>
    </lineage>
</organism>
<keyword evidence="8 10" id="KW-0472">Membrane</keyword>
<feature type="transmembrane region" description="Helical" evidence="10">
    <location>
        <begin position="258"/>
        <end position="282"/>
    </location>
</feature>
<dbReference type="Pfam" id="PF02687">
    <property type="entry name" value="FtsX"/>
    <property type="match status" value="1"/>
</dbReference>
<evidence type="ECO:0000313" key="13">
    <source>
        <dbReference type="EMBL" id="BBM35750.1"/>
    </source>
</evidence>
<feature type="domain" description="ABC3 transporter permease C-terminal" evidence="11">
    <location>
        <begin position="166"/>
        <end position="276"/>
    </location>
</feature>
<evidence type="ECO:0000256" key="2">
    <source>
        <dbReference type="ARBA" id="ARBA00007379"/>
    </source>
</evidence>
<dbReference type="OrthoDB" id="95525at2"/>
<evidence type="ECO:0000256" key="3">
    <source>
        <dbReference type="ARBA" id="ARBA00021907"/>
    </source>
</evidence>
<sequence length="303" mass="34341">MFSPIQETFRNISKEKGLFFSSLISLITIFVLLDTFIFGVFNLNDFKAKMENSNQAIVYVKTMTEDEISAFQGKLLKVNGIQTIKYVSKESALQLLEKELKVDLSDEENPLQDSFYVYIDKNSNVNALKEELLKNPEVTELDMRTQTIERTNQFSKNLDKLVLFGGVGSIIIAAILIMNITSFGVRLRRREIRDLVATGVSGMAIKITYFLEGLILVLFSSIIGFGIFWKLQKFIVEGINLLRSGIIGNSTDKELLGIYLISLLVGVIITFFSNFIGLHGYYRVKDKKVKPVSNNKNTENEKK</sequence>
<evidence type="ECO:0000259" key="11">
    <source>
        <dbReference type="Pfam" id="PF02687"/>
    </source>
</evidence>
<accession>A0A510J8X8</accession>
<dbReference type="Pfam" id="PF18075">
    <property type="entry name" value="FtsX_ECD"/>
    <property type="match status" value="1"/>
</dbReference>
<evidence type="ECO:0000256" key="5">
    <source>
        <dbReference type="ARBA" id="ARBA00022618"/>
    </source>
</evidence>
<evidence type="ECO:0000256" key="1">
    <source>
        <dbReference type="ARBA" id="ARBA00004651"/>
    </source>
</evidence>
<dbReference type="InterPro" id="IPR003838">
    <property type="entry name" value="ABC3_permease_C"/>
</dbReference>
<comment type="similarity">
    <text evidence="2">Belongs to the ABC-4 integral membrane protein family. FtsX subfamily.</text>
</comment>
<evidence type="ECO:0000256" key="6">
    <source>
        <dbReference type="ARBA" id="ARBA00022692"/>
    </source>
</evidence>
<evidence type="ECO:0000313" key="14">
    <source>
        <dbReference type="Proteomes" id="UP000321606"/>
    </source>
</evidence>
<dbReference type="InterPro" id="IPR040690">
    <property type="entry name" value="FtsX_ECD"/>
</dbReference>
<evidence type="ECO:0000256" key="7">
    <source>
        <dbReference type="ARBA" id="ARBA00022989"/>
    </source>
</evidence>
<comment type="subcellular location">
    <subcellularLocation>
        <location evidence="1">Cell membrane</location>
        <topology evidence="1">Multi-pass membrane protein</topology>
    </subcellularLocation>
</comment>
<feature type="domain" description="FtsX extracellular" evidence="12">
    <location>
        <begin position="61"/>
        <end position="140"/>
    </location>
</feature>
<dbReference type="RefSeq" id="WP_026737248.1">
    <property type="nucleotide sequence ID" value="NZ_AP019822.1"/>
</dbReference>
<name>A0A510J8X8_9FUSO</name>
<keyword evidence="7 10" id="KW-1133">Transmembrane helix</keyword>
<dbReference type="Proteomes" id="UP000321606">
    <property type="component" value="Chromosome"/>
</dbReference>
<evidence type="ECO:0000256" key="9">
    <source>
        <dbReference type="ARBA" id="ARBA00023306"/>
    </source>
</evidence>
<dbReference type="GO" id="GO:0005886">
    <property type="term" value="C:plasma membrane"/>
    <property type="evidence" value="ECO:0007669"/>
    <property type="project" value="UniProtKB-SubCell"/>
</dbReference>
<dbReference type="KEGG" id="lgo:JCM16774_0680"/>
<evidence type="ECO:0000256" key="4">
    <source>
        <dbReference type="ARBA" id="ARBA00022475"/>
    </source>
</evidence>
<keyword evidence="4" id="KW-1003">Cell membrane</keyword>
<dbReference type="AlphaFoldDB" id="A0A510J8X8"/>
<feature type="transmembrane region" description="Helical" evidence="10">
    <location>
        <begin position="18"/>
        <end position="41"/>
    </location>
</feature>
<feature type="transmembrane region" description="Helical" evidence="10">
    <location>
        <begin position="207"/>
        <end position="229"/>
    </location>
</feature>
<keyword evidence="9" id="KW-0131">Cell cycle</keyword>
<evidence type="ECO:0000256" key="8">
    <source>
        <dbReference type="ARBA" id="ARBA00023136"/>
    </source>
</evidence>
<dbReference type="PANTHER" id="PTHR47755:SF1">
    <property type="entry name" value="CELL DIVISION PROTEIN FTSX"/>
    <property type="match status" value="1"/>
</dbReference>
<evidence type="ECO:0000259" key="12">
    <source>
        <dbReference type="Pfam" id="PF18075"/>
    </source>
</evidence>
<dbReference type="EMBL" id="AP019822">
    <property type="protein sequence ID" value="BBM35750.1"/>
    <property type="molecule type" value="Genomic_DNA"/>
</dbReference>
<dbReference type="STRING" id="714315.GCA_000516535_00678"/>
<dbReference type="Gene3D" id="3.30.70.3040">
    <property type="match status" value="1"/>
</dbReference>
<proteinExistence type="inferred from homology"/>
<dbReference type="PANTHER" id="PTHR47755">
    <property type="entry name" value="CELL DIVISION PROTEIN FTSX"/>
    <property type="match status" value="1"/>
</dbReference>
<protein>
    <recommendedName>
        <fullName evidence="3">Cell division protein FtsX</fullName>
    </recommendedName>
</protein>